<dbReference type="AlphaFoldDB" id="A0A8H4LFY7"/>
<sequence>MDLACVKFAETALNLLHHQKADNGEAKTHREPLNLYPVNSVVARNNDNCTQPRTATWQSSLQDILESLAPGPETGVKITSDIDPEIPISTGVSGSQSFRSEAEAIPCPYCLQVSRIPHLHRISVDKYEIRRYLAVEGTTAASSPDIQISSNIRQQGTTLGGLGATVLSPAAKPTLESSQKEPRLTYNHVVWPATHDGSSQSSHPDVDLSSREHLLSVLKTAPTTLLEEVLFGRREAETASATDKRNYSYEG</sequence>
<reference evidence="1 2" key="1">
    <citation type="submission" date="2020-01" db="EMBL/GenBank/DDBJ databases">
        <title>Identification and distribution of gene clusters putatively required for synthesis of sphingolipid metabolism inhibitors in phylogenetically diverse species of the filamentous fungus Fusarium.</title>
        <authorList>
            <person name="Kim H.-S."/>
            <person name="Busman M."/>
            <person name="Brown D.W."/>
            <person name="Divon H."/>
            <person name="Uhlig S."/>
            <person name="Proctor R.H."/>
        </authorList>
    </citation>
    <scope>NUCLEOTIDE SEQUENCE [LARGE SCALE GENOMIC DNA]</scope>
    <source>
        <strain evidence="1 2">NRRL 20459</strain>
    </source>
</reference>
<gene>
    <name evidence="1" type="ORF">FALBO_6335</name>
</gene>
<protein>
    <submittedName>
        <fullName evidence="1">Uncharacterized protein</fullName>
    </submittedName>
</protein>
<evidence type="ECO:0000313" key="1">
    <source>
        <dbReference type="EMBL" id="KAF4466809.1"/>
    </source>
</evidence>
<accession>A0A8H4LFY7</accession>
<dbReference type="EMBL" id="JAADYS010000820">
    <property type="protein sequence ID" value="KAF4466809.1"/>
    <property type="molecule type" value="Genomic_DNA"/>
</dbReference>
<evidence type="ECO:0000313" key="2">
    <source>
        <dbReference type="Proteomes" id="UP000554235"/>
    </source>
</evidence>
<organism evidence="1 2">
    <name type="scientific">Fusarium albosuccineum</name>
    <dbReference type="NCBI Taxonomy" id="1237068"/>
    <lineage>
        <taxon>Eukaryota</taxon>
        <taxon>Fungi</taxon>
        <taxon>Dikarya</taxon>
        <taxon>Ascomycota</taxon>
        <taxon>Pezizomycotina</taxon>
        <taxon>Sordariomycetes</taxon>
        <taxon>Hypocreomycetidae</taxon>
        <taxon>Hypocreales</taxon>
        <taxon>Nectriaceae</taxon>
        <taxon>Fusarium</taxon>
        <taxon>Fusarium decemcellulare species complex</taxon>
    </lineage>
</organism>
<comment type="caution">
    <text evidence="1">The sequence shown here is derived from an EMBL/GenBank/DDBJ whole genome shotgun (WGS) entry which is preliminary data.</text>
</comment>
<name>A0A8H4LFY7_9HYPO</name>
<dbReference type="Proteomes" id="UP000554235">
    <property type="component" value="Unassembled WGS sequence"/>
</dbReference>
<proteinExistence type="predicted"/>
<keyword evidence="2" id="KW-1185">Reference proteome</keyword>